<accession>A0AA88A4D2</accession>
<dbReference type="AlphaFoldDB" id="A0AA88A4D2"/>
<dbReference type="FunFam" id="1.10.472.10:FF:000167">
    <property type="entry name" value="Mitotic cyclin 6"/>
    <property type="match status" value="1"/>
</dbReference>
<dbReference type="Proteomes" id="UP001187192">
    <property type="component" value="Unassembled WGS sequence"/>
</dbReference>
<evidence type="ECO:0000259" key="9">
    <source>
        <dbReference type="SMART" id="SM01332"/>
    </source>
</evidence>
<feature type="domain" description="Cyclin C-terminal" evidence="9">
    <location>
        <begin position="318"/>
        <end position="443"/>
    </location>
</feature>
<feature type="domain" description="Cyclin-like" evidence="8">
    <location>
        <begin position="225"/>
        <end position="309"/>
    </location>
</feature>
<comment type="subunit">
    <text evidence="2">Interacts with the CDC2 protein kinase to form a serine/threonine kinase holoenzyme complex also known as maturation promoting factor (MPF). The cyclin subunit imparts substrate specificity to the complex.</text>
</comment>
<evidence type="ECO:0000256" key="4">
    <source>
        <dbReference type="ARBA" id="ARBA00023127"/>
    </source>
</evidence>
<protein>
    <recommendedName>
        <fullName evidence="6">B-like cyclin</fullName>
    </recommendedName>
</protein>
<dbReference type="InterPro" id="IPR013763">
    <property type="entry name" value="Cyclin-like_dom"/>
</dbReference>
<organism evidence="10 11">
    <name type="scientific">Ficus carica</name>
    <name type="common">Common fig</name>
    <dbReference type="NCBI Taxonomy" id="3494"/>
    <lineage>
        <taxon>Eukaryota</taxon>
        <taxon>Viridiplantae</taxon>
        <taxon>Streptophyta</taxon>
        <taxon>Embryophyta</taxon>
        <taxon>Tracheophyta</taxon>
        <taxon>Spermatophyta</taxon>
        <taxon>Magnoliopsida</taxon>
        <taxon>eudicotyledons</taxon>
        <taxon>Gunneridae</taxon>
        <taxon>Pentapetalae</taxon>
        <taxon>rosids</taxon>
        <taxon>fabids</taxon>
        <taxon>Rosales</taxon>
        <taxon>Moraceae</taxon>
        <taxon>Ficeae</taxon>
        <taxon>Ficus</taxon>
    </lineage>
</organism>
<dbReference type="SMART" id="SM01332">
    <property type="entry name" value="Cyclin_C"/>
    <property type="match status" value="1"/>
</dbReference>
<dbReference type="InterPro" id="IPR006671">
    <property type="entry name" value="Cyclin_N"/>
</dbReference>
<dbReference type="Pfam" id="PF02984">
    <property type="entry name" value="Cyclin_C"/>
    <property type="match status" value="1"/>
</dbReference>
<dbReference type="GO" id="GO:0051301">
    <property type="term" value="P:cell division"/>
    <property type="evidence" value="ECO:0007669"/>
    <property type="project" value="UniProtKB-KW"/>
</dbReference>
<sequence length="456" mass="51117">MSLVPCVAKIARTKNEFSTCIPNTDLSTRTLLESLSSKPSVTVPSSTASADIRDTVLVGQSRLTNAPECVDASPSRSVSFSVYLDENLSTCDSLKCQEFDCVDNEEVSAVNSVEGKSSNGFCISEDLGKTGSTCNRDVSIDVDINDKVAEIDNLINQQFSATISSDIYKYLRASECLKIELALKRIQNLKNATGYDMHANKRPSPDFMERIQRDITASMRAMLIDWLVEVAEEYKLLPDTLFLAVHYIDRYLSGTVVKRQRLQLLGVACMMIAAKYEEISAPHAQEFCYVTDNTYFKEEVVQMESAVLNYLKFEMAAPTAICFLRRFVCVAQLTNEVPSMHLECMANYLAELSLLEYGMLCYAPSLIAASATFLAKYILSPLKNPWNSTLIDYTFYQPSNLRGCVKALHRLILCCSGGNSNLPAIREKYSHHKYKFVAKKYCPLSIPPEFFQDLRH</sequence>
<name>A0AA88A4D2_FICCA</name>
<dbReference type="InterPro" id="IPR036915">
    <property type="entry name" value="Cyclin-like_sf"/>
</dbReference>
<evidence type="ECO:0000256" key="6">
    <source>
        <dbReference type="ARBA" id="ARBA00032263"/>
    </source>
</evidence>
<dbReference type="Pfam" id="PF00134">
    <property type="entry name" value="Cyclin_N"/>
    <property type="match status" value="1"/>
</dbReference>
<dbReference type="InterPro" id="IPR048258">
    <property type="entry name" value="Cyclins_cyclin-box"/>
</dbReference>
<dbReference type="InterPro" id="IPR039361">
    <property type="entry name" value="Cyclin"/>
</dbReference>
<dbReference type="SUPFAM" id="SSF47954">
    <property type="entry name" value="Cyclin-like"/>
    <property type="match status" value="2"/>
</dbReference>
<dbReference type="PANTHER" id="PTHR10177">
    <property type="entry name" value="CYCLINS"/>
    <property type="match status" value="1"/>
</dbReference>
<comment type="similarity">
    <text evidence="1">Belongs to the cyclin family. Cyclin AB subfamily.</text>
</comment>
<dbReference type="SMART" id="SM00385">
    <property type="entry name" value="CYCLIN"/>
    <property type="match status" value="2"/>
</dbReference>
<keyword evidence="5" id="KW-0131">Cell cycle</keyword>
<evidence type="ECO:0000313" key="11">
    <source>
        <dbReference type="Proteomes" id="UP001187192"/>
    </source>
</evidence>
<evidence type="ECO:0000259" key="8">
    <source>
        <dbReference type="SMART" id="SM00385"/>
    </source>
</evidence>
<evidence type="ECO:0000256" key="5">
    <source>
        <dbReference type="ARBA" id="ARBA00023306"/>
    </source>
</evidence>
<evidence type="ECO:0000256" key="7">
    <source>
        <dbReference type="RuleBase" id="RU000383"/>
    </source>
</evidence>
<evidence type="ECO:0000256" key="1">
    <source>
        <dbReference type="ARBA" id="ARBA00006955"/>
    </source>
</evidence>
<evidence type="ECO:0000256" key="2">
    <source>
        <dbReference type="ARBA" id="ARBA00011177"/>
    </source>
</evidence>
<dbReference type="Gene3D" id="1.10.472.10">
    <property type="entry name" value="Cyclin-like"/>
    <property type="match status" value="2"/>
</dbReference>
<feature type="domain" description="Cyclin-like" evidence="8">
    <location>
        <begin position="322"/>
        <end position="410"/>
    </location>
</feature>
<dbReference type="PROSITE" id="PS00292">
    <property type="entry name" value="CYCLINS"/>
    <property type="match status" value="1"/>
</dbReference>
<gene>
    <name evidence="10" type="ORF">TIFTF001_014733</name>
</gene>
<proteinExistence type="inferred from homology"/>
<comment type="caution">
    <text evidence="10">The sequence shown here is derived from an EMBL/GenBank/DDBJ whole genome shotgun (WGS) entry which is preliminary data.</text>
</comment>
<evidence type="ECO:0000313" key="10">
    <source>
        <dbReference type="EMBL" id="GMN45544.1"/>
    </source>
</evidence>
<evidence type="ECO:0000256" key="3">
    <source>
        <dbReference type="ARBA" id="ARBA00022618"/>
    </source>
</evidence>
<dbReference type="CDD" id="cd20506">
    <property type="entry name" value="CYCLIN_AtCycA-like_rpt2"/>
    <property type="match status" value="1"/>
</dbReference>
<keyword evidence="4 7" id="KW-0195">Cyclin</keyword>
<keyword evidence="11" id="KW-1185">Reference proteome</keyword>
<dbReference type="InterPro" id="IPR004367">
    <property type="entry name" value="Cyclin_C-dom"/>
</dbReference>
<keyword evidence="3" id="KW-0132">Cell division</keyword>
<dbReference type="FunFam" id="1.10.472.10:FF:000013">
    <property type="entry name" value="Cyclin A1"/>
    <property type="match status" value="1"/>
</dbReference>
<dbReference type="EMBL" id="BTGU01000020">
    <property type="protein sequence ID" value="GMN45544.1"/>
    <property type="molecule type" value="Genomic_DNA"/>
</dbReference>
<reference evidence="10" key="1">
    <citation type="submission" date="2023-07" db="EMBL/GenBank/DDBJ databases">
        <title>draft genome sequence of fig (Ficus carica).</title>
        <authorList>
            <person name="Takahashi T."/>
            <person name="Nishimura K."/>
        </authorList>
    </citation>
    <scope>NUCLEOTIDE SEQUENCE</scope>
</reference>